<reference evidence="1 2" key="1">
    <citation type="submission" date="2014-05" db="EMBL/GenBank/DDBJ databases">
        <title>ATOL: Assembling a taxonomically balanced genome-scale reconstruction of the evolutionary history of the Enterobacteriaceae.</title>
        <authorList>
            <person name="Plunkett G.III."/>
            <person name="Neeno-Eckwall E.C."/>
            <person name="Glasner J.D."/>
            <person name="Perna N.T."/>
        </authorList>
    </citation>
    <scope>NUCLEOTIDE SEQUENCE [LARGE SCALE GENOMIC DNA]</scope>
    <source>
        <strain evidence="1 2">ATCC 33301</strain>
    </source>
</reference>
<comment type="caution">
    <text evidence="1">The sequence shown here is derived from an EMBL/GenBank/DDBJ whole genome shotgun (WGS) entry which is preliminary data.</text>
</comment>
<gene>
    <name evidence="1" type="ORF">GTPT_1587</name>
</gene>
<dbReference type="RefSeq" id="WP_156022673.1">
    <property type="nucleotide sequence ID" value="NZ_ATMJ01000002.1"/>
</dbReference>
<name>A0A085JGR0_9GAMM</name>
<evidence type="ECO:0000313" key="1">
    <source>
        <dbReference type="EMBL" id="KFD19656.1"/>
    </source>
</evidence>
<protein>
    <submittedName>
        <fullName evidence="1">Uncharacterized protein</fullName>
    </submittedName>
</protein>
<proteinExistence type="predicted"/>
<dbReference type="AlphaFoldDB" id="A0A085JGR0"/>
<dbReference type="Proteomes" id="UP000028602">
    <property type="component" value="Unassembled WGS sequence"/>
</dbReference>
<sequence>MSNELDSHFLKQRDEALQMLKDVLDNYRDNNRKGIGMGPPFKATELLKKYPHINGK</sequence>
<organism evidence="1 2">
    <name type="scientific">Tatumella ptyseos ATCC 33301</name>
    <dbReference type="NCBI Taxonomy" id="1005995"/>
    <lineage>
        <taxon>Bacteria</taxon>
        <taxon>Pseudomonadati</taxon>
        <taxon>Pseudomonadota</taxon>
        <taxon>Gammaproteobacteria</taxon>
        <taxon>Enterobacterales</taxon>
        <taxon>Erwiniaceae</taxon>
        <taxon>Tatumella</taxon>
    </lineage>
</organism>
<dbReference type="EMBL" id="JMPR01000028">
    <property type="protein sequence ID" value="KFD19656.1"/>
    <property type="molecule type" value="Genomic_DNA"/>
</dbReference>
<keyword evidence="2" id="KW-1185">Reference proteome</keyword>
<evidence type="ECO:0000313" key="2">
    <source>
        <dbReference type="Proteomes" id="UP000028602"/>
    </source>
</evidence>
<accession>A0A085JGR0</accession>